<dbReference type="InterPro" id="IPR008160">
    <property type="entry name" value="Collagen"/>
</dbReference>
<reference evidence="6" key="2">
    <citation type="submission" date="2020-08" db="EMBL/GenBank/DDBJ databases">
        <authorList>
            <person name="Kikuchi T."/>
        </authorList>
    </citation>
    <scope>NUCLEOTIDE SEQUENCE</scope>
    <source>
        <strain evidence="5">Ka4C1</strain>
    </source>
</reference>
<evidence type="ECO:0000256" key="2">
    <source>
        <dbReference type="SAM" id="MobiDB-lite"/>
    </source>
</evidence>
<gene>
    <name evidence="5" type="ORF">BXYJ_LOCUS4915</name>
</gene>
<accession>A0A1I7SHL7</accession>
<dbReference type="Proteomes" id="UP000659654">
    <property type="component" value="Unassembled WGS sequence"/>
</dbReference>
<dbReference type="EMBL" id="CAJFCV020000002">
    <property type="protein sequence ID" value="CAG9100559.1"/>
    <property type="molecule type" value="Genomic_DNA"/>
</dbReference>
<evidence type="ECO:0000256" key="1">
    <source>
        <dbReference type="ARBA" id="ARBA00022737"/>
    </source>
</evidence>
<feature type="region of interest" description="Disordered" evidence="2">
    <location>
        <begin position="146"/>
        <end position="282"/>
    </location>
</feature>
<feature type="compositionally biased region" description="Low complexity" evidence="2">
    <location>
        <begin position="116"/>
        <end position="130"/>
    </location>
</feature>
<dbReference type="AlphaFoldDB" id="A0A1I7SHL7"/>
<feature type="domain" description="Nematode cuticle collagen N-terminal" evidence="4">
    <location>
        <begin position="5"/>
        <end position="57"/>
    </location>
</feature>
<dbReference type="GO" id="GO:0042302">
    <property type="term" value="F:structural constituent of cuticle"/>
    <property type="evidence" value="ECO:0007669"/>
    <property type="project" value="InterPro"/>
</dbReference>
<dbReference type="OrthoDB" id="5876933at2759"/>
<evidence type="ECO:0000313" key="5">
    <source>
        <dbReference type="EMBL" id="CAD5217198.1"/>
    </source>
</evidence>
<feature type="region of interest" description="Disordered" evidence="2">
    <location>
        <begin position="452"/>
        <end position="483"/>
    </location>
</feature>
<evidence type="ECO:0000313" key="9">
    <source>
        <dbReference type="WBParaSite" id="BXY_1253400.1"/>
    </source>
</evidence>
<protein>
    <submittedName>
        <fullName evidence="5">(pine wood nematode) hypothetical protein</fullName>
    </submittedName>
    <submittedName>
        <fullName evidence="9">Col_cuticle_N domain-containing protein</fullName>
    </submittedName>
</protein>
<reference evidence="9" key="1">
    <citation type="submission" date="2016-11" db="UniProtKB">
        <authorList>
            <consortium name="WormBaseParasite"/>
        </authorList>
    </citation>
    <scope>IDENTIFICATION</scope>
</reference>
<dbReference type="eggNOG" id="KOG3544">
    <property type="taxonomic scope" value="Eukaryota"/>
</dbReference>
<dbReference type="InterPro" id="IPR002486">
    <property type="entry name" value="Col_cuticle_N"/>
</dbReference>
<dbReference type="Pfam" id="PF01484">
    <property type="entry name" value="Col_cuticle_N"/>
    <property type="match status" value="1"/>
</dbReference>
<dbReference type="Pfam" id="PF01391">
    <property type="entry name" value="Collagen"/>
    <property type="match status" value="2"/>
</dbReference>
<keyword evidence="3" id="KW-0472">Membrane</keyword>
<keyword evidence="3" id="KW-0812">Transmembrane</keyword>
<feature type="compositionally biased region" description="Pro residues" evidence="2">
    <location>
        <begin position="148"/>
        <end position="157"/>
    </location>
</feature>
<evidence type="ECO:0000313" key="7">
    <source>
        <dbReference type="Proteomes" id="UP000095284"/>
    </source>
</evidence>
<feature type="transmembrane region" description="Helical" evidence="3">
    <location>
        <begin position="6"/>
        <end position="29"/>
    </location>
</feature>
<feature type="compositionally biased region" description="Pro residues" evidence="2">
    <location>
        <begin position="245"/>
        <end position="254"/>
    </location>
</feature>
<evidence type="ECO:0000259" key="4">
    <source>
        <dbReference type="SMART" id="SM01088"/>
    </source>
</evidence>
<feature type="compositionally biased region" description="Low complexity" evidence="2">
    <location>
        <begin position="168"/>
        <end position="181"/>
    </location>
</feature>
<dbReference type="Proteomes" id="UP000582659">
    <property type="component" value="Unassembled WGS sequence"/>
</dbReference>
<dbReference type="Gene3D" id="1.20.5.320">
    <property type="entry name" value="6-Phosphogluconate Dehydrogenase, domain 3"/>
    <property type="match status" value="1"/>
</dbReference>
<name>A0A1I7SHL7_BURXY</name>
<evidence type="ECO:0000313" key="6">
    <source>
        <dbReference type="EMBL" id="CAG9100559.1"/>
    </source>
</evidence>
<feature type="compositionally biased region" description="Gly residues" evidence="2">
    <location>
        <begin position="235"/>
        <end position="244"/>
    </location>
</feature>
<feature type="compositionally biased region" description="Gly residues" evidence="2">
    <location>
        <begin position="158"/>
        <end position="167"/>
    </location>
</feature>
<dbReference type="Proteomes" id="UP000095284">
    <property type="component" value="Unplaced"/>
</dbReference>
<keyword evidence="3" id="KW-1133">Transmembrane helix</keyword>
<dbReference type="PANTHER" id="PTHR24637">
    <property type="entry name" value="COLLAGEN"/>
    <property type="match status" value="1"/>
</dbReference>
<evidence type="ECO:0000313" key="8">
    <source>
        <dbReference type="Proteomes" id="UP000659654"/>
    </source>
</evidence>
<keyword evidence="1" id="KW-0677">Repeat</keyword>
<proteinExistence type="predicted"/>
<dbReference type="WBParaSite" id="BXY_1253400.1">
    <property type="protein sequence ID" value="BXY_1253400.1"/>
    <property type="gene ID" value="BXY_1253400"/>
</dbReference>
<dbReference type="SMART" id="SM01088">
    <property type="entry name" value="Col_cuticle_N"/>
    <property type="match status" value="1"/>
</dbReference>
<feature type="compositionally biased region" description="Basic residues" evidence="2">
    <location>
        <begin position="473"/>
        <end position="483"/>
    </location>
</feature>
<evidence type="ECO:0000256" key="3">
    <source>
        <dbReference type="SAM" id="Phobius"/>
    </source>
</evidence>
<keyword evidence="8" id="KW-1185">Reference proteome</keyword>
<organism evidence="7 9">
    <name type="scientific">Bursaphelenchus xylophilus</name>
    <name type="common">Pinewood nematode worm</name>
    <name type="synonym">Aphelenchoides xylophilus</name>
    <dbReference type="NCBI Taxonomy" id="6326"/>
    <lineage>
        <taxon>Eukaryota</taxon>
        <taxon>Metazoa</taxon>
        <taxon>Ecdysozoa</taxon>
        <taxon>Nematoda</taxon>
        <taxon>Chromadorea</taxon>
        <taxon>Rhabditida</taxon>
        <taxon>Tylenchina</taxon>
        <taxon>Tylenchomorpha</taxon>
        <taxon>Aphelenchoidea</taxon>
        <taxon>Aphelenchoididae</taxon>
        <taxon>Bursaphelenchus</taxon>
    </lineage>
</organism>
<dbReference type="PANTHER" id="PTHR24637:SF236">
    <property type="entry name" value="NEMATODE CUTICLE COLLAGEN N-TERMINAL DOMAIN-CONTAINING PROTEIN"/>
    <property type="match status" value="1"/>
</dbReference>
<sequence>MSVKVVVGVTASASTIIIAIAVATSVILFQDINNLHDEIMTEMGEFKHIANDAWRGIMAFNSPIHTRQARSSGYASLLRTLKGRNKRNAQCQCARQASNCPPGPPGPPGQAGLNGEPGLPGDDGHPGLSGMEISFDMTMKDGCFVCPAGPPGPPGAPGPAGGTGPSGKPGDIGSPGKDGAPGPAGPAGDDGEPGIPGIPGPQGRPGEDAQHSPSLPGPKGPPGPQGPPGDIGADGTAGGVGQPGPAGPQGPPGKPGDNGPDGEPGKAGSPGEPGPDAAYCPCPPRTENLANYHSAGAEANIDEAPKHFIPTIPQAPPTAAPAANQESASVKPYLARAHAFLNTEVEDKDGENEEGDAKEVVDGKVQGTVHEETHESNRVFVDSDGVTHHHRERIEEHHHEQVSGGPTSELYGREKFGGQILGGLSEDLREALNGYKGEKWPPETYEVPAVPNLENVEGSGNGDDFPHAPKLPSVHRRRFYHHQ</sequence>
<feature type="compositionally biased region" description="Pro residues" evidence="2">
    <location>
        <begin position="215"/>
        <end position="227"/>
    </location>
</feature>
<dbReference type="EMBL" id="CAJFDI010000002">
    <property type="protein sequence ID" value="CAD5217198.1"/>
    <property type="molecule type" value="Genomic_DNA"/>
</dbReference>
<feature type="region of interest" description="Disordered" evidence="2">
    <location>
        <begin position="95"/>
        <end position="133"/>
    </location>
</feature>